<dbReference type="SUPFAM" id="SSF55174">
    <property type="entry name" value="Alpha-L RNA-binding motif"/>
    <property type="match status" value="1"/>
</dbReference>
<dbReference type="GO" id="GO:0003723">
    <property type="term" value="F:RNA binding"/>
    <property type="evidence" value="ECO:0007669"/>
    <property type="project" value="UniProtKB-KW"/>
</dbReference>
<comment type="similarity">
    <text evidence="3 9">Belongs to the pseudouridine synthase RluA family.</text>
</comment>
<evidence type="ECO:0000256" key="10">
    <source>
        <dbReference type="SAM" id="MobiDB-lite"/>
    </source>
</evidence>
<dbReference type="CDD" id="cd00165">
    <property type="entry name" value="S4"/>
    <property type="match status" value="1"/>
</dbReference>
<comment type="catalytic activity">
    <reaction evidence="9">
        <text>a uridine in RNA = a pseudouridine in RNA</text>
        <dbReference type="Rhea" id="RHEA:48348"/>
        <dbReference type="Rhea" id="RHEA-COMP:12068"/>
        <dbReference type="Rhea" id="RHEA-COMP:12069"/>
        <dbReference type="ChEBI" id="CHEBI:65314"/>
        <dbReference type="ChEBI" id="CHEBI:65315"/>
    </reaction>
</comment>
<keyword evidence="5 8" id="KW-0694">RNA-binding</keyword>
<name>A0A9X1WVC1_9GAMM</name>
<dbReference type="Gene3D" id="3.30.2350.10">
    <property type="entry name" value="Pseudouridine synthase"/>
    <property type="match status" value="1"/>
</dbReference>
<comment type="caution">
    <text evidence="12">The sequence shown here is derived from an EMBL/GenBank/DDBJ whole genome shotgun (WGS) entry which is preliminary data.</text>
</comment>
<evidence type="ECO:0000256" key="7">
    <source>
        <dbReference type="PIRSR" id="PIRSR606225-1"/>
    </source>
</evidence>
<keyword evidence="6 9" id="KW-0413">Isomerase</keyword>
<dbReference type="InterPro" id="IPR006225">
    <property type="entry name" value="PsdUridine_synth_RluC/D"/>
</dbReference>
<organism evidence="12 13">
    <name type="scientific">Acinetobacter sedimenti</name>
    <dbReference type="NCBI Taxonomy" id="2919922"/>
    <lineage>
        <taxon>Bacteria</taxon>
        <taxon>Pseudomonadati</taxon>
        <taxon>Pseudomonadota</taxon>
        <taxon>Gammaproteobacteria</taxon>
        <taxon>Moraxellales</taxon>
        <taxon>Moraxellaceae</taxon>
        <taxon>Acinetobacter</taxon>
    </lineage>
</organism>
<dbReference type="InterPro" id="IPR020103">
    <property type="entry name" value="PsdUridine_synth_cat_dom_sf"/>
</dbReference>
<dbReference type="PROSITE" id="PS50889">
    <property type="entry name" value="S4"/>
    <property type="match status" value="1"/>
</dbReference>
<dbReference type="InterPro" id="IPR002942">
    <property type="entry name" value="S4_RNA-bd"/>
</dbReference>
<accession>A0A9X1WVC1</accession>
<dbReference type="InterPro" id="IPR050188">
    <property type="entry name" value="RluA_PseudoU_synthase"/>
</dbReference>
<protein>
    <recommendedName>
        <fullName evidence="9">Pseudouridine synthase</fullName>
        <ecNumber evidence="9">5.4.99.-</ecNumber>
    </recommendedName>
</protein>
<feature type="region of interest" description="Disordered" evidence="10">
    <location>
        <begin position="1"/>
        <end position="54"/>
    </location>
</feature>
<dbReference type="SMART" id="SM00363">
    <property type="entry name" value="S4"/>
    <property type="match status" value="1"/>
</dbReference>
<dbReference type="GO" id="GO:0160141">
    <property type="term" value="F:23S rRNA pseudouridine(955/2504/2580) synthase activity"/>
    <property type="evidence" value="ECO:0007669"/>
    <property type="project" value="UniProtKB-EC"/>
</dbReference>
<comment type="catalytic activity">
    <reaction evidence="1">
        <text>uridine(955/2504/2580) in 23S rRNA = pseudouridine(955/2504/2580) in 23S rRNA</text>
        <dbReference type="Rhea" id="RHEA:42528"/>
        <dbReference type="Rhea" id="RHEA-COMP:10099"/>
        <dbReference type="Rhea" id="RHEA-COMP:10100"/>
        <dbReference type="ChEBI" id="CHEBI:65314"/>
        <dbReference type="ChEBI" id="CHEBI:65315"/>
        <dbReference type="EC" id="5.4.99.24"/>
    </reaction>
</comment>
<dbReference type="InterPro" id="IPR036986">
    <property type="entry name" value="S4_RNA-bd_sf"/>
</dbReference>
<dbReference type="Proteomes" id="UP001139701">
    <property type="component" value="Unassembled WGS sequence"/>
</dbReference>
<evidence type="ECO:0000256" key="1">
    <source>
        <dbReference type="ARBA" id="ARBA00000381"/>
    </source>
</evidence>
<gene>
    <name evidence="12" type="ORF">MKI79_02095</name>
</gene>
<dbReference type="PROSITE" id="PS01129">
    <property type="entry name" value="PSI_RLU"/>
    <property type="match status" value="1"/>
</dbReference>
<evidence type="ECO:0000313" key="12">
    <source>
        <dbReference type="EMBL" id="MCJ8145711.1"/>
    </source>
</evidence>
<dbReference type="PANTHER" id="PTHR21600">
    <property type="entry name" value="MITOCHONDRIAL RNA PSEUDOURIDINE SYNTHASE"/>
    <property type="match status" value="1"/>
</dbReference>
<dbReference type="Pfam" id="PF00849">
    <property type="entry name" value="PseudoU_synth_2"/>
    <property type="match status" value="1"/>
</dbReference>
<evidence type="ECO:0000256" key="3">
    <source>
        <dbReference type="ARBA" id="ARBA00010876"/>
    </source>
</evidence>
<evidence type="ECO:0000256" key="5">
    <source>
        <dbReference type="ARBA" id="ARBA00022884"/>
    </source>
</evidence>
<dbReference type="InterPro" id="IPR006145">
    <property type="entry name" value="PsdUridine_synth_RsuA/RluA"/>
</dbReference>
<keyword evidence="4" id="KW-0698">rRNA processing</keyword>
<feature type="active site" evidence="7">
    <location>
        <position position="205"/>
    </location>
</feature>
<evidence type="ECO:0000256" key="8">
    <source>
        <dbReference type="PROSITE-ProRule" id="PRU00182"/>
    </source>
</evidence>
<proteinExistence type="inferred from homology"/>
<dbReference type="Pfam" id="PF01479">
    <property type="entry name" value="S4"/>
    <property type="match status" value="1"/>
</dbReference>
<evidence type="ECO:0000256" key="9">
    <source>
        <dbReference type="RuleBase" id="RU362028"/>
    </source>
</evidence>
<dbReference type="EMBL" id="JAKUML010000003">
    <property type="protein sequence ID" value="MCJ8145711.1"/>
    <property type="molecule type" value="Genomic_DNA"/>
</dbReference>
<evidence type="ECO:0000259" key="11">
    <source>
        <dbReference type="SMART" id="SM00363"/>
    </source>
</evidence>
<feature type="compositionally biased region" description="Low complexity" evidence="10">
    <location>
        <begin position="8"/>
        <end position="27"/>
    </location>
</feature>
<evidence type="ECO:0000313" key="13">
    <source>
        <dbReference type="Proteomes" id="UP001139701"/>
    </source>
</evidence>
<evidence type="ECO:0000256" key="2">
    <source>
        <dbReference type="ARBA" id="ARBA00002876"/>
    </source>
</evidence>
<sequence length="368" mass="41419">MNRSNSTSSSKLSFAKASSLKQSSSKKPSFKKPLSKASTLKSAPSRPAKFEKEKFKEEKVDVDTVGAWQSVTWIDVTEHHEGQRIDNFLFRTLKGVPKSRIYRLIREGEVRVNKKRIKAETKLNIGDQIRIAPIRMQQQEDHVPIGDSVAQGLLARIIYEDEGLIVINKPSGIAVHGGSGVAYGLIEAMRQATGKKYLELIHRIDRDTSGLVMISKKRSTLKVLQDDLRAHRIKKTYAAIVKGVVTLDKQLIDAPLLRYELNNCERRVRVSKEGKPSQTQWNVVERYTGATLIHASPLSGRTHQIRVHGLSIGHPLVGDDKYGHQVPFSHHDVKRLCLHAMRLEIPNYPVIEAPLPDDMQKLIKSLSK</sequence>
<reference evidence="12" key="1">
    <citation type="submission" date="2022-02" db="EMBL/GenBank/DDBJ databases">
        <title>Acinetobacter A3.8 sp. nov., isolated from Sediment (Zhairuo Island).</title>
        <authorList>
            <person name="Zheng K."/>
        </authorList>
    </citation>
    <scope>NUCLEOTIDE SEQUENCE</scope>
    <source>
        <strain evidence="12">A3.8</strain>
    </source>
</reference>
<dbReference type="SUPFAM" id="SSF55120">
    <property type="entry name" value="Pseudouridine synthase"/>
    <property type="match status" value="1"/>
</dbReference>
<dbReference type="CDD" id="cd02869">
    <property type="entry name" value="PseudoU_synth_RluA_like"/>
    <property type="match status" value="1"/>
</dbReference>
<dbReference type="AlphaFoldDB" id="A0A9X1WVC1"/>
<dbReference type="RefSeq" id="WP_241570421.1">
    <property type="nucleotide sequence ID" value="NZ_JAKUML010000003.1"/>
</dbReference>
<evidence type="ECO:0000256" key="6">
    <source>
        <dbReference type="ARBA" id="ARBA00023235"/>
    </source>
</evidence>
<dbReference type="GO" id="GO:0000455">
    <property type="term" value="P:enzyme-directed rRNA pseudouridine synthesis"/>
    <property type="evidence" value="ECO:0007669"/>
    <property type="project" value="UniProtKB-ARBA"/>
</dbReference>
<dbReference type="PANTHER" id="PTHR21600:SF92">
    <property type="entry name" value="RIBOSOMAL LARGE SUBUNIT PSEUDOURIDINE SYNTHASE C"/>
    <property type="match status" value="1"/>
</dbReference>
<dbReference type="NCBIfam" id="TIGR00005">
    <property type="entry name" value="rluA_subfam"/>
    <property type="match status" value="1"/>
</dbReference>
<feature type="domain" description="RNA-binding S4" evidence="11">
    <location>
        <begin position="83"/>
        <end position="149"/>
    </location>
</feature>
<comment type="function">
    <text evidence="2">Responsible for synthesis of pseudouridine from uracil at positions 955, 2504 and 2580 in 23S ribosomal RNA.</text>
</comment>
<keyword evidence="13" id="KW-1185">Reference proteome</keyword>
<dbReference type="InterPro" id="IPR006224">
    <property type="entry name" value="PsdUridine_synth_RluA-like_CS"/>
</dbReference>
<dbReference type="Gene3D" id="3.10.290.10">
    <property type="entry name" value="RNA-binding S4 domain"/>
    <property type="match status" value="1"/>
</dbReference>
<dbReference type="EC" id="5.4.99.-" evidence="9"/>
<evidence type="ECO:0000256" key="4">
    <source>
        <dbReference type="ARBA" id="ARBA00022552"/>
    </source>
</evidence>